<evidence type="ECO:0000313" key="2">
    <source>
        <dbReference type="Proteomes" id="UP000018234"/>
    </source>
</evidence>
<reference evidence="1 2" key="1">
    <citation type="submission" date="2013-08" db="EMBL/GenBank/DDBJ databases">
        <title>Flavobacterium saliperosum type strain genome sequencing.</title>
        <authorList>
            <person name="Lee K."/>
            <person name="Yi H."/>
            <person name="Park S."/>
            <person name="Chun J."/>
        </authorList>
    </citation>
    <scope>NUCLEOTIDE SEQUENCE [LARGE SCALE GENOMIC DNA]</scope>
    <source>
        <strain evidence="1 2">S13</strain>
    </source>
</reference>
<accession>A0ABP2ZU72</accession>
<name>A0ABP2ZU72_9FLAO</name>
<protein>
    <submittedName>
        <fullName evidence="1">Uncharacterized protein</fullName>
    </submittedName>
</protein>
<keyword evidence="2" id="KW-1185">Reference proteome</keyword>
<dbReference type="EMBL" id="AVFO01000053">
    <property type="protein sequence ID" value="ESU21473.1"/>
    <property type="molecule type" value="Genomic_DNA"/>
</dbReference>
<evidence type="ECO:0000313" key="1">
    <source>
        <dbReference type="EMBL" id="ESU21473.1"/>
    </source>
</evidence>
<organism evidence="1 2">
    <name type="scientific">Flavobacterium saliperosum S13</name>
    <dbReference type="NCBI Taxonomy" id="1341155"/>
    <lineage>
        <taxon>Bacteria</taxon>
        <taxon>Pseudomonadati</taxon>
        <taxon>Bacteroidota</taxon>
        <taxon>Flavobacteriia</taxon>
        <taxon>Flavobacteriales</taxon>
        <taxon>Flavobacteriaceae</taxon>
        <taxon>Flavobacterium</taxon>
    </lineage>
</organism>
<comment type="caution">
    <text evidence="1">The sequence shown here is derived from an EMBL/GenBank/DDBJ whole genome shotgun (WGS) entry which is preliminary data.</text>
</comment>
<sequence>MFWGNKCKIIMPKCYVYFVNKFLGQIRDGHTHFKKAQLFSIQ</sequence>
<dbReference type="Proteomes" id="UP000018234">
    <property type="component" value="Unassembled WGS sequence"/>
</dbReference>
<gene>
    <name evidence="1" type="ORF">FSS13T_26290</name>
</gene>
<proteinExistence type="predicted"/>